<dbReference type="Gene3D" id="1.20.1070.10">
    <property type="entry name" value="Rhodopsin 7-helix transmembrane proteins"/>
    <property type="match status" value="1"/>
</dbReference>
<organism evidence="11 12">
    <name type="scientific">Plectus sambesii</name>
    <dbReference type="NCBI Taxonomy" id="2011161"/>
    <lineage>
        <taxon>Eukaryota</taxon>
        <taxon>Metazoa</taxon>
        <taxon>Ecdysozoa</taxon>
        <taxon>Nematoda</taxon>
        <taxon>Chromadorea</taxon>
        <taxon>Plectida</taxon>
        <taxon>Plectina</taxon>
        <taxon>Plectoidea</taxon>
        <taxon>Plectidae</taxon>
        <taxon>Plectus</taxon>
    </lineage>
</organism>
<evidence type="ECO:0000313" key="12">
    <source>
        <dbReference type="WBParaSite" id="PSAMB.scaffold883size39409.g9396.t1"/>
    </source>
</evidence>
<keyword evidence="2 8" id="KW-0812">Transmembrane</keyword>
<feature type="transmembrane region" description="Helical" evidence="9">
    <location>
        <begin position="29"/>
        <end position="53"/>
    </location>
</feature>
<feature type="transmembrane region" description="Helical" evidence="9">
    <location>
        <begin position="145"/>
        <end position="168"/>
    </location>
</feature>
<dbReference type="PROSITE" id="PS00237">
    <property type="entry name" value="G_PROTEIN_RECEP_F1_1"/>
    <property type="match status" value="1"/>
</dbReference>
<reference evidence="12" key="1">
    <citation type="submission" date="2022-11" db="UniProtKB">
        <authorList>
            <consortium name="WormBaseParasite"/>
        </authorList>
    </citation>
    <scope>IDENTIFICATION</scope>
</reference>
<dbReference type="PRINTS" id="PR00237">
    <property type="entry name" value="GPCRRHODOPSN"/>
</dbReference>
<comment type="subcellular location">
    <subcellularLocation>
        <location evidence="1">Membrane</location>
        <topology evidence="1">Multi-pass membrane protein</topology>
    </subcellularLocation>
</comment>
<proteinExistence type="inferred from homology"/>
<dbReference type="SUPFAM" id="SSF81321">
    <property type="entry name" value="Family A G protein-coupled receptor-like"/>
    <property type="match status" value="1"/>
</dbReference>
<dbReference type="InterPro" id="IPR017452">
    <property type="entry name" value="GPCR_Rhodpsn_7TM"/>
</dbReference>
<keyword evidence="6 8" id="KW-0675">Receptor</keyword>
<keyword evidence="4 8" id="KW-0297">G-protein coupled receptor</keyword>
<evidence type="ECO:0000256" key="7">
    <source>
        <dbReference type="ARBA" id="ARBA00023224"/>
    </source>
</evidence>
<dbReference type="GO" id="GO:0008188">
    <property type="term" value="F:neuropeptide receptor activity"/>
    <property type="evidence" value="ECO:0007669"/>
    <property type="project" value="TreeGrafter"/>
</dbReference>
<feature type="transmembrane region" description="Helical" evidence="9">
    <location>
        <begin position="194"/>
        <end position="216"/>
    </location>
</feature>
<keyword evidence="3 9" id="KW-1133">Transmembrane helix</keyword>
<feature type="domain" description="G-protein coupled receptors family 1 profile" evidence="10">
    <location>
        <begin position="44"/>
        <end position="307"/>
    </location>
</feature>
<evidence type="ECO:0000256" key="3">
    <source>
        <dbReference type="ARBA" id="ARBA00022989"/>
    </source>
</evidence>
<dbReference type="GO" id="GO:0042923">
    <property type="term" value="F:neuropeptide binding"/>
    <property type="evidence" value="ECO:0007669"/>
    <property type="project" value="TreeGrafter"/>
</dbReference>
<evidence type="ECO:0000313" key="11">
    <source>
        <dbReference type="Proteomes" id="UP000887566"/>
    </source>
</evidence>
<keyword evidence="7 8" id="KW-0807">Transducer</keyword>
<protein>
    <submittedName>
        <fullName evidence="12">G-protein coupled receptors family 1 profile domain-containing protein</fullName>
    </submittedName>
</protein>
<evidence type="ECO:0000256" key="4">
    <source>
        <dbReference type="ARBA" id="ARBA00023040"/>
    </source>
</evidence>
<evidence type="ECO:0000256" key="1">
    <source>
        <dbReference type="ARBA" id="ARBA00004141"/>
    </source>
</evidence>
<evidence type="ECO:0000256" key="5">
    <source>
        <dbReference type="ARBA" id="ARBA00023136"/>
    </source>
</evidence>
<feature type="transmembrane region" description="Helical" evidence="9">
    <location>
        <begin position="65"/>
        <end position="85"/>
    </location>
</feature>
<name>A0A914XNY8_9BILA</name>
<evidence type="ECO:0000256" key="9">
    <source>
        <dbReference type="SAM" id="Phobius"/>
    </source>
</evidence>
<feature type="transmembrane region" description="Helical" evidence="9">
    <location>
        <begin position="105"/>
        <end position="124"/>
    </location>
</feature>
<dbReference type="Proteomes" id="UP000887566">
    <property type="component" value="Unplaced"/>
</dbReference>
<dbReference type="PANTHER" id="PTHR24235:SF29">
    <property type="entry name" value="GH23382P"/>
    <property type="match status" value="1"/>
</dbReference>
<dbReference type="WBParaSite" id="PSAMB.scaffold883size39409.g9396.t1">
    <property type="protein sequence ID" value="PSAMB.scaffold883size39409.g9396.t1"/>
    <property type="gene ID" value="PSAMB.scaffold883size39409.g9396"/>
</dbReference>
<sequence length="355" mass="40525">MQMTAQNISCESVQTKFPDLMDHIVVKTLIGTLYAIVMVLGVVGNILTAHCVLRLRVNVGINPSFALSFVGSNLMIALLSLPFTAQQTFTRVWLLGSVLCKIVPFLTMSGTFVCSFTLAAIAVDRYRNVTNMQQIVSSKEIHFDVPHALITIGLWLLAFCLSFPHSFFLLKIVRYDGLCGDFCEECFPSHQFEIWISSTIFVIQFLLPLIILAFCYDRLRKMFIRSAARRQQYALTTSTQKKLMRTKRRTNLLTFLLFSAFALPWLPYIIVHSLRDFELVADSAQMTLFTVAHLIAMTSIMWNPIIYCGLNQDFRRCLLNCVNKELTEIDRSSYAEGRMRVFSQVIYSDGHFEVL</sequence>
<evidence type="ECO:0000256" key="8">
    <source>
        <dbReference type="RuleBase" id="RU000688"/>
    </source>
</evidence>
<dbReference type="PANTHER" id="PTHR24235">
    <property type="entry name" value="NEUROPEPTIDE Y RECEPTOR"/>
    <property type="match status" value="1"/>
</dbReference>
<evidence type="ECO:0000256" key="2">
    <source>
        <dbReference type="ARBA" id="ARBA00022692"/>
    </source>
</evidence>
<keyword evidence="11" id="KW-1185">Reference proteome</keyword>
<dbReference type="InterPro" id="IPR000276">
    <property type="entry name" value="GPCR_Rhodpsn"/>
</dbReference>
<accession>A0A914XNY8</accession>
<feature type="transmembrane region" description="Helical" evidence="9">
    <location>
        <begin position="252"/>
        <end position="271"/>
    </location>
</feature>
<dbReference type="GO" id="GO:0043005">
    <property type="term" value="C:neuron projection"/>
    <property type="evidence" value="ECO:0007669"/>
    <property type="project" value="TreeGrafter"/>
</dbReference>
<dbReference type="PROSITE" id="PS50262">
    <property type="entry name" value="G_PROTEIN_RECEP_F1_2"/>
    <property type="match status" value="1"/>
</dbReference>
<dbReference type="AlphaFoldDB" id="A0A914XNY8"/>
<dbReference type="GO" id="GO:0005886">
    <property type="term" value="C:plasma membrane"/>
    <property type="evidence" value="ECO:0007669"/>
    <property type="project" value="TreeGrafter"/>
</dbReference>
<feature type="transmembrane region" description="Helical" evidence="9">
    <location>
        <begin position="291"/>
        <end position="310"/>
    </location>
</feature>
<evidence type="ECO:0000259" key="10">
    <source>
        <dbReference type="PROSITE" id="PS50262"/>
    </source>
</evidence>
<dbReference type="Pfam" id="PF00001">
    <property type="entry name" value="7tm_1"/>
    <property type="match status" value="1"/>
</dbReference>
<evidence type="ECO:0000256" key="6">
    <source>
        <dbReference type="ARBA" id="ARBA00023170"/>
    </source>
</evidence>
<keyword evidence="5 9" id="KW-0472">Membrane</keyword>
<comment type="similarity">
    <text evidence="8">Belongs to the G-protein coupled receptor 1 family.</text>
</comment>